<proteinExistence type="predicted"/>
<evidence type="ECO:0000313" key="1">
    <source>
        <dbReference type="EMBL" id="GAA2692005.1"/>
    </source>
</evidence>
<name>A0ABP6FGB8_9ACTN</name>
<dbReference type="Proteomes" id="UP001501666">
    <property type="component" value="Unassembled WGS sequence"/>
</dbReference>
<evidence type="ECO:0000313" key="2">
    <source>
        <dbReference type="Proteomes" id="UP001501666"/>
    </source>
</evidence>
<comment type="caution">
    <text evidence="1">The sequence shown here is derived from an EMBL/GenBank/DDBJ whole genome shotgun (WGS) entry which is preliminary data.</text>
</comment>
<accession>A0ABP6FGB8</accession>
<protein>
    <submittedName>
        <fullName evidence="1">Uncharacterized protein</fullName>
    </submittedName>
</protein>
<gene>
    <name evidence="1" type="ORF">GCM10010412_082670</name>
</gene>
<keyword evidence="2" id="KW-1185">Reference proteome</keyword>
<dbReference type="RefSeq" id="WP_346154515.1">
    <property type="nucleotide sequence ID" value="NZ_BAAATE010000034.1"/>
</dbReference>
<organism evidence="1 2">
    <name type="scientific">Nonomuraea recticatena</name>
    <dbReference type="NCBI Taxonomy" id="46178"/>
    <lineage>
        <taxon>Bacteria</taxon>
        <taxon>Bacillati</taxon>
        <taxon>Actinomycetota</taxon>
        <taxon>Actinomycetes</taxon>
        <taxon>Streptosporangiales</taxon>
        <taxon>Streptosporangiaceae</taxon>
        <taxon>Nonomuraea</taxon>
    </lineage>
</organism>
<dbReference type="EMBL" id="BAAATE010000034">
    <property type="protein sequence ID" value="GAA2692005.1"/>
    <property type="molecule type" value="Genomic_DNA"/>
</dbReference>
<sequence length="87" mass="9860">MHLVGERLILLTRSGSWRHDLRAASNPHADDRGRLVIRLMPEAEWYLLASTGRFSDGTLHSKIETHRADRVWVETLQPATGDASILM</sequence>
<reference evidence="2" key="1">
    <citation type="journal article" date="2019" name="Int. J. Syst. Evol. Microbiol.">
        <title>The Global Catalogue of Microorganisms (GCM) 10K type strain sequencing project: providing services to taxonomists for standard genome sequencing and annotation.</title>
        <authorList>
            <consortium name="The Broad Institute Genomics Platform"/>
            <consortium name="The Broad Institute Genome Sequencing Center for Infectious Disease"/>
            <person name="Wu L."/>
            <person name="Ma J."/>
        </authorList>
    </citation>
    <scope>NUCLEOTIDE SEQUENCE [LARGE SCALE GENOMIC DNA]</scope>
    <source>
        <strain evidence="2">JCM 6835</strain>
    </source>
</reference>